<keyword evidence="8" id="KW-0106">Calcium</keyword>
<dbReference type="NCBIfam" id="NF006969">
    <property type="entry name" value="PRK09441.1-2"/>
    <property type="match status" value="1"/>
</dbReference>
<dbReference type="Gene3D" id="2.40.30.140">
    <property type="match status" value="1"/>
</dbReference>
<dbReference type="EMBL" id="BFBB01000008">
    <property type="protein sequence ID" value="GBF51613.1"/>
    <property type="molecule type" value="Genomic_DNA"/>
</dbReference>
<comment type="cofactor">
    <cofactor evidence="1">
        <name>Ca(2+)</name>
        <dbReference type="ChEBI" id="CHEBI:29108"/>
    </cofactor>
</comment>
<evidence type="ECO:0000256" key="6">
    <source>
        <dbReference type="ARBA" id="ARBA00023295"/>
    </source>
</evidence>
<feature type="binding site" evidence="8">
    <location>
        <position position="191"/>
    </location>
    <ligand>
        <name>Ca(2+)</name>
        <dbReference type="ChEBI" id="CHEBI:29108"/>
        <label>2</label>
    </ligand>
</feature>
<dbReference type="GO" id="GO:0005975">
    <property type="term" value="P:carbohydrate metabolic process"/>
    <property type="evidence" value="ECO:0007669"/>
    <property type="project" value="InterPro"/>
</dbReference>
<dbReference type="Proteomes" id="UP000245133">
    <property type="component" value="Unassembled WGS sequence"/>
</dbReference>
<keyword evidence="3 8" id="KW-0479">Metal-binding</keyword>
<sequence length="523" mass="60038">MPLGAEEIATELKTWSVDHIGSIEARKPSEEFNGTMMQFFHWYYPSDGSLWKFLSEETENLAKVGFSALWLPPAYKGLGGANDVGYGVYDLFDLGEFDQKGTVRTKYGTKSEYVNAVKLLKEKGIQTYIDVVLNHRMGADFEEEFEATPYHPQNRNHSLGETRKIRAWTGFQFPGRRDQYSTMKWNWQHFDSVDYNSLDPNFKAIWKMKGKDFEGKVDLESGNFDYLMGCDLDMNHPEVIQELIHWGKWSLDLLGADGFRLDALKHINGDFFNTWLDALEAYAKKDLYCVGEYWTYDLPTLAWYIGNAGGRMDLFDAPLHLNFHKASRSGGNFDMRTIFDNTLMKEFPLFAVTIVENHDTQPLQALESPVETWFKPLAYAMILLRSQGYPCIFFADYYGAQYVDKGKDGNQYEINIPSLRSKLDLLMSARQFYAHGPQYDYIDHFNCIGWTRLGSPSHPHSLAVLLSDGAEGRKWMETGKPNQRYRDLMGECPDAIQTNEHGWAEFVCRGGSVSVWIEEGIPI</sequence>
<comment type="similarity">
    <text evidence="2">Belongs to the glycosyl hydrolase 13 family.</text>
</comment>
<comment type="caution">
    <text evidence="10">The sequence shown here is derived from an EMBL/GenBank/DDBJ whole genome shotgun (WGS) entry which is preliminary data.</text>
</comment>
<feature type="binding site" evidence="8">
    <location>
        <position position="331"/>
    </location>
    <ligand>
        <name>Ca(2+)</name>
        <dbReference type="ChEBI" id="CHEBI:29108"/>
        <label>3</label>
    </ligand>
</feature>
<feature type="binding site" evidence="8">
    <location>
        <position position="225"/>
    </location>
    <ligand>
        <name>Ca(2+)</name>
        <dbReference type="ChEBI" id="CHEBI:29108"/>
        <label>1</label>
    </ligand>
</feature>
<dbReference type="NCBIfam" id="NF006968">
    <property type="entry name" value="PRK09441.1-1"/>
    <property type="match status" value="1"/>
</dbReference>
<protein>
    <submittedName>
        <fullName evidence="10">Glycosidase</fullName>
    </submittedName>
</protein>
<evidence type="ECO:0000313" key="11">
    <source>
        <dbReference type="Proteomes" id="UP000245133"/>
    </source>
</evidence>
<dbReference type="AlphaFoldDB" id="A0A2P2E404"/>
<dbReference type="GO" id="GO:0005509">
    <property type="term" value="F:calcium ion binding"/>
    <property type="evidence" value="ECO:0007669"/>
    <property type="project" value="InterPro"/>
</dbReference>
<dbReference type="Gene3D" id="3.20.20.80">
    <property type="entry name" value="Glycosidases"/>
    <property type="match status" value="1"/>
</dbReference>
<evidence type="ECO:0000256" key="7">
    <source>
        <dbReference type="PIRSR" id="PIRSR001021-1"/>
    </source>
</evidence>
<feature type="active site" description="Proton donor" evidence="7">
    <location>
        <position position="292"/>
    </location>
</feature>
<dbReference type="Pfam" id="PF00128">
    <property type="entry name" value="Alpha-amylase"/>
    <property type="match status" value="1"/>
</dbReference>
<reference evidence="10 11" key="1">
    <citation type="submission" date="2018-02" db="EMBL/GenBank/DDBJ databases">
        <title>Novel Leptospira species isolated from soil and water in Japan.</title>
        <authorList>
            <person name="Nakao R."/>
            <person name="Masuzawa T."/>
        </authorList>
    </citation>
    <scope>NUCLEOTIDE SEQUENCE [LARGE SCALE GENOMIC DNA]</scope>
    <source>
        <strain evidence="10 11">YH101</strain>
    </source>
</reference>
<keyword evidence="5" id="KW-0119">Carbohydrate metabolism</keyword>
<dbReference type="SUPFAM" id="SSF51011">
    <property type="entry name" value="Glycosyl hydrolase domain"/>
    <property type="match status" value="1"/>
</dbReference>
<dbReference type="SMART" id="SM00642">
    <property type="entry name" value="Aamy"/>
    <property type="match status" value="1"/>
</dbReference>
<dbReference type="CDD" id="cd11318">
    <property type="entry name" value="AmyAc_bac_fung_AmyA"/>
    <property type="match status" value="1"/>
</dbReference>
<evidence type="ECO:0000259" key="9">
    <source>
        <dbReference type="SMART" id="SM00642"/>
    </source>
</evidence>
<organism evidence="10 11">
    <name type="scientific">Leptospira ryugenii</name>
    <dbReference type="NCBI Taxonomy" id="1917863"/>
    <lineage>
        <taxon>Bacteria</taxon>
        <taxon>Pseudomonadati</taxon>
        <taxon>Spirochaetota</taxon>
        <taxon>Spirochaetia</taxon>
        <taxon>Leptospirales</taxon>
        <taxon>Leptospiraceae</taxon>
        <taxon>Leptospira</taxon>
    </lineage>
</organism>
<evidence type="ECO:0000256" key="5">
    <source>
        <dbReference type="ARBA" id="ARBA00023277"/>
    </source>
</evidence>
<gene>
    <name evidence="10" type="ORF">LPTSP4_31510</name>
</gene>
<evidence type="ECO:0000256" key="4">
    <source>
        <dbReference type="ARBA" id="ARBA00022801"/>
    </source>
</evidence>
<feature type="binding site" evidence="8">
    <location>
        <position position="468"/>
    </location>
    <ligand>
        <name>Ca(2+)</name>
        <dbReference type="ChEBI" id="CHEBI:29108"/>
        <label>3</label>
    </ligand>
</feature>
<evidence type="ECO:0000313" key="10">
    <source>
        <dbReference type="EMBL" id="GBF51613.1"/>
    </source>
</evidence>
<feature type="binding site" evidence="8">
    <location>
        <position position="266"/>
    </location>
    <ligand>
        <name>Ca(2+)</name>
        <dbReference type="ChEBI" id="CHEBI:29108"/>
        <label>1</label>
    </ligand>
</feature>
<feature type="binding site" evidence="8">
    <location>
        <position position="233"/>
    </location>
    <ligand>
        <name>Ca(2+)</name>
        <dbReference type="ChEBI" id="CHEBI:29108"/>
        <label>2</label>
    </ligand>
</feature>
<feature type="domain" description="Glycosyl hydrolase family 13 catalytic" evidence="9">
    <location>
        <begin position="34"/>
        <end position="420"/>
    </location>
</feature>
<dbReference type="PIRSF" id="PIRSF001021">
    <property type="entry name" value="Alph-amls_thrmst"/>
    <property type="match status" value="1"/>
</dbReference>
<dbReference type="SUPFAM" id="SSF51445">
    <property type="entry name" value="(Trans)glycosidases"/>
    <property type="match status" value="1"/>
</dbReference>
<name>A0A2P2E404_9LEPT</name>
<keyword evidence="4" id="KW-0378">Hydrolase</keyword>
<feature type="binding site" evidence="8">
    <location>
        <position position="134"/>
    </location>
    <ligand>
        <name>Ca(2+)</name>
        <dbReference type="ChEBI" id="CHEBI:29108"/>
        <label>1</label>
    </ligand>
</feature>
<evidence type="ECO:0000256" key="3">
    <source>
        <dbReference type="ARBA" id="ARBA00022723"/>
    </source>
</evidence>
<keyword evidence="11" id="KW-1185">Reference proteome</keyword>
<dbReference type="InterPro" id="IPR006047">
    <property type="entry name" value="GH13_cat_dom"/>
</dbReference>
<feature type="active site" description="Nucleophile" evidence="7">
    <location>
        <position position="262"/>
    </location>
</feature>
<feature type="binding site" evidence="8">
    <location>
        <position position="231"/>
    </location>
    <ligand>
        <name>Ca(2+)</name>
        <dbReference type="ChEBI" id="CHEBI:29108"/>
        <label>1</label>
    </ligand>
</feature>
<dbReference type="InterPro" id="IPR017853">
    <property type="entry name" value="GH"/>
</dbReference>
<proteinExistence type="inferred from homology"/>
<accession>A0A2P2E404</accession>
<evidence type="ECO:0000256" key="8">
    <source>
        <dbReference type="PIRSR" id="PIRSR001021-2"/>
    </source>
</evidence>
<dbReference type="Gene3D" id="2.60.40.1180">
    <property type="entry name" value="Golgi alpha-mannosidase II"/>
    <property type="match status" value="1"/>
</dbReference>
<keyword evidence="6 10" id="KW-0326">Glycosidase</keyword>
<evidence type="ECO:0000256" key="2">
    <source>
        <dbReference type="ARBA" id="ARBA00008061"/>
    </source>
</evidence>
<dbReference type="InterPro" id="IPR013780">
    <property type="entry name" value="Glyco_hydro_b"/>
</dbReference>
<dbReference type="PANTHER" id="PTHR43447">
    <property type="entry name" value="ALPHA-AMYLASE"/>
    <property type="match status" value="1"/>
</dbReference>
<dbReference type="GO" id="GO:0004553">
    <property type="term" value="F:hydrolase activity, hydrolyzing O-glycosyl compounds"/>
    <property type="evidence" value="ECO:0007669"/>
    <property type="project" value="InterPro"/>
</dbReference>
<evidence type="ECO:0000256" key="1">
    <source>
        <dbReference type="ARBA" id="ARBA00001913"/>
    </source>
</evidence>
<dbReference type="InterPro" id="IPR013776">
    <property type="entry name" value="A-amylase_thermo"/>
</dbReference>